<comment type="caution">
    <text evidence="2">The sequence shown here is derived from an EMBL/GenBank/DDBJ whole genome shotgun (WGS) entry which is preliminary data.</text>
</comment>
<dbReference type="GeneID" id="34591292"/>
<proteinExistence type="predicted"/>
<dbReference type="RefSeq" id="XP_022497823.1">
    <property type="nucleotide sequence ID" value="XM_022646165.1"/>
</dbReference>
<accession>A0A178CUJ1</accession>
<sequence>MDVFNAMRSFLADRILSPSPNQVKSGGPDTPDDSGSPTSATENPDDLVVAELTNVAALVELSVASGPQIASERRRSNAYFRPKYRQFRSDICMSKSTWEEYPWLAFDMFKWTETYRVMQDTGRLPKDQDHGPLPQYWTLFTAMVLYVVLLQTKRIIDCITEDIQTRLNGFPNLPSVPLRARTVEMRQLGVAKRHIVRCSEAFNRLLENMTRELSVALGEINKESGSVEAGEY</sequence>
<feature type="compositionally biased region" description="Polar residues" evidence="1">
    <location>
        <begin position="33"/>
        <end position="42"/>
    </location>
</feature>
<gene>
    <name evidence="2" type="ORF">AYO20_07881</name>
</gene>
<organism evidence="2 3">
    <name type="scientific">Fonsecaea nubica</name>
    <dbReference type="NCBI Taxonomy" id="856822"/>
    <lineage>
        <taxon>Eukaryota</taxon>
        <taxon>Fungi</taxon>
        <taxon>Dikarya</taxon>
        <taxon>Ascomycota</taxon>
        <taxon>Pezizomycotina</taxon>
        <taxon>Eurotiomycetes</taxon>
        <taxon>Chaetothyriomycetidae</taxon>
        <taxon>Chaetothyriales</taxon>
        <taxon>Herpotrichiellaceae</taxon>
        <taxon>Fonsecaea</taxon>
    </lineage>
</organism>
<keyword evidence="2" id="KW-0238">DNA-binding</keyword>
<dbReference type="AlphaFoldDB" id="A0A178CUJ1"/>
<evidence type="ECO:0000313" key="3">
    <source>
        <dbReference type="Proteomes" id="UP000185904"/>
    </source>
</evidence>
<name>A0A178CUJ1_9EURO</name>
<dbReference type="OrthoDB" id="4155311at2759"/>
<keyword evidence="3" id="KW-1185">Reference proteome</keyword>
<reference evidence="2 3" key="1">
    <citation type="submission" date="2016-03" db="EMBL/GenBank/DDBJ databases">
        <title>The draft genome sequence of Fonsecaea nubica causative agent of cutaneous subcutaneous infection in human host.</title>
        <authorList>
            <person name="Costa F."/>
            <person name="Sybren D.H."/>
            <person name="Raittz R.T."/>
            <person name="Weiss V.A."/>
            <person name="Leao A.C."/>
            <person name="Gomes R."/>
            <person name="De Souza E.M."/>
            <person name="Pedrosa F.O."/>
            <person name="Steffens M.B."/>
            <person name="Bombassaro A."/>
            <person name="Tadra-Sfeir M.Z."/>
            <person name="Moreno L.F."/>
            <person name="Najafzadeh M.J."/>
            <person name="Felipe M.S."/>
            <person name="Teixeira M."/>
            <person name="Sun J."/>
            <person name="Xi L."/>
            <person name="Castro M.A."/>
            <person name="Vicente V.A."/>
        </authorList>
    </citation>
    <scope>NUCLEOTIDE SEQUENCE [LARGE SCALE GENOMIC DNA]</scope>
    <source>
        <strain evidence="2 3">CBS 269.64</strain>
    </source>
</reference>
<protein>
    <submittedName>
        <fullName evidence="2">DNA-binding protein, 42 kDa</fullName>
    </submittedName>
</protein>
<dbReference type="GO" id="GO:0003677">
    <property type="term" value="F:DNA binding"/>
    <property type="evidence" value="ECO:0007669"/>
    <property type="project" value="UniProtKB-KW"/>
</dbReference>
<evidence type="ECO:0000313" key="2">
    <source>
        <dbReference type="EMBL" id="OAL32571.1"/>
    </source>
</evidence>
<evidence type="ECO:0000256" key="1">
    <source>
        <dbReference type="SAM" id="MobiDB-lite"/>
    </source>
</evidence>
<dbReference type="EMBL" id="LVCJ01000058">
    <property type="protein sequence ID" value="OAL32571.1"/>
    <property type="molecule type" value="Genomic_DNA"/>
</dbReference>
<feature type="region of interest" description="Disordered" evidence="1">
    <location>
        <begin position="17"/>
        <end position="43"/>
    </location>
</feature>
<dbReference type="Proteomes" id="UP000185904">
    <property type="component" value="Unassembled WGS sequence"/>
</dbReference>